<evidence type="ECO:0000256" key="6">
    <source>
        <dbReference type="SAM" id="MobiDB-lite"/>
    </source>
</evidence>
<comment type="subcellular location">
    <subcellularLocation>
        <location evidence="1">Cell membrane</location>
        <topology evidence="1">Multi-pass membrane protein</topology>
    </subcellularLocation>
</comment>
<dbReference type="InterPro" id="IPR000944">
    <property type="entry name" value="Tscrpt_reg_Rrf2"/>
</dbReference>
<dbReference type="SUPFAM" id="SSF46785">
    <property type="entry name" value="Winged helix' DNA-binding domain"/>
    <property type="match status" value="1"/>
</dbReference>
<keyword evidence="2" id="KW-1003">Cell membrane</keyword>
<dbReference type="Pfam" id="PF02082">
    <property type="entry name" value="Rrf2"/>
    <property type="match status" value="1"/>
</dbReference>
<reference evidence="8 9" key="1">
    <citation type="journal article" date="2014" name="J Genomics">
        <title>Draft Genome Sequence of the Extremely Halophilic Phototrophic Purple Sulfur Bacterium Halorhodospira halochloris.</title>
        <authorList>
            <person name="Singh K.S."/>
            <person name="Kirksey J."/>
            <person name="Hoff W.D."/>
            <person name="Deole R."/>
        </authorList>
    </citation>
    <scope>NUCLEOTIDE SEQUENCE [LARGE SCALE GENOMIC DNA]</scope>
    <source>
        <strain evidence="8 9">A</strain>
    </source>
</reference>
<dbReference type="EMBL" id="CP007268">
    <property type="protein sequence ID" value="AHK79992.1"/>
    <property type="molecule type" value="Genomic_DNA"/>
</dbReference>
<dbReference type="HOGENOM" id="CLU_032288_2_0_6"/>
<dbReference type="InterPro" id="IPR036390">
    <property type="entry name" value="WH_DNA-bd_sf"/>
</dbReference>
<feature type="transmembrane region" description="Helical" evidence="7">
    <location>
        <begin position="114"/>
        <end position="133"/>
    </location>
</feature>
<dbReference type="GO" id="GO:0005886">
    <property type="term" value="C:plasma membrane"/>
    <property type="evidence" value="ECO:0007669"/>
    <property type="project" value="UniProtKB-SubCell"/>
</dbReference>
<dbReference type="InterPro" id="IPR017039">
    <property type="entry name" value="Virul_fac_BrkB"/>
</dbReference>
<evidence type="ECO:0000256" key="5">
    <source>
        <dbReference type="ARBA" id="ARBA00023136"/>
    </source>
</evidence>
<dbReference type="PROSITE" id="PS51197">
    <property type="entry name" value="HTH_RRF2_2"/>
    <property type="match status" value="1"/>
</dbReference>
<accession>W8KSI8</accession>
<evidence type="ECO:0000313" key="9">
    <source>
        <dbReference type="Proteomes" id="UP000019442"/>
    </source>
</evidence>
<evidence type="ECO:0000256" key="1">
    <source>
        <dbReference type="ARBA" id="ARBA00004651"/>
    </source>
</evidence>
<evidence type="ECO:0000256" key="3">
    <source>
        <dbReference type="ARBA" id="ARBA00022692"/>
    </source>
</evidence>
<feature type="transmembrane region" description="Helical" evidence="7">
    <location>
        <begin position="55"/>
        <end position="77"/>
    </location>
</feature>
<name>W8KSI8_9GAMM</name>
<feature type="transmembrane region" description="Helical" evidence="7">
    <location>
        <begin position="201"/>
        <end position="222"/>
    </location>
</feature>
<dbReference type="RefSeq" id="WP_025282507.1">
    <property type="nucleotide sequence ID" value="NZ_CP007268.1"/>
</dbReference>
<evidence type="ECO:0000256" key="2">
    <source>
        <dbReference type="ARBA" id="ARBA00022475"/>
    </source>
</evidence>
<dbReference type="NCBIfam" id="TIGR00765">
    <property type="entry name" value="yihY_not_rbn"/>
    <property type="match status" value="1"/>
</dbReference>
<dbReference type="InterPro" id="IPR036388">
    <property type="entry name" value="WH-like_DNA-bd_sf"/>
</dbReference>
<protein>
    <submittedName>
        <fullName evidence="8">Ribonuclease BN</fullName>
    </submittedName>
</protein>
<keyword evidence="5 7" id="KW-0472">Membrane</keyword>
<dbReference type="KEGG" id="hhc:M911_13450"/>
<evidence type="ECO:0000256" key="4">
    <source>
        <dbReference type="ARBA" id="ARBA00022989"/>
    </source>
</evidence>
<evidence type="ECO:0000313" key="8">
    <source>
        <dbReference type="EMBL" id="AHK79992.1"/>
    </source>
</evidence>
<dbReference type="Gene3D" id="1.10.10.10">
    <property type="entry name" value="Winged helix-like DNA-binding domain superfamily/Winged helix DNA-binding domain"/>
    <property type="match status" value="1"/>
</dbReference>
<evidence type="ECO:0000256" key="7">
    <source>
        <dbReference type="SAM" id="Phobius"/>
    </source>
</evidence>
<keyword evidence="3 7" id="KW-0812">Transmembrane</keyword>
<dbReference type="AlphaFoldDB" id="W8KSI8"/>
<feature type="compositionally biased region" description="Basic and acidic residues" evidence="6">
    <location>
        <begin position="435"/>
        <end position="446"/>
    </location>
</feature>
<dbReference type="Proteomes" id="UP000019442">
    <property type="component" value="Chromosome"/>
</dbReference>
<feature type="region of interest" description="Disordered" evidence="6">
    <location>
        <begin position="433"/>
        <end position="455"/>
    </location>
</feature>
<reference evidence="9" key="2">
    <citation type="submission" date="2014-02" db="EMBL/GenBank/DDBJ databases">
        <title>Draft Genome Sequence of extremely halophilic bacteria Halorhodospira halochloris.</title>
        <authorList>
            <person name="Singh K.S."/>
        </authorList>
    </citation>
    <scope>NUCLEOTIDE SEQUENCE [LARGE SCALE GENOMIC DNA]</scope>
    <source>
        <strain evidence="9">A</strain>
    </source>
</reference>
<sequence length="455" mass="49857">MKIKEQSLQIKRMVEQGDIRRMSRSQAWSVGAVRAMMGIGREVSGGQLNLHAMSLVYTSLLSVVPLLALSFSVLKAFGAHNAVEPFLLTLLEPLGEQGEEVVANVVEFVENMRVGVLGFIGLIFLFFTVVGLIQKVEAAFNYIWHVHTPRNFVQKFSNYLSVILVGPVLVFSALGITGTVMATDIVQQAMEYGVVGQSVELLSKLVPYLLVTLAFTFIYVFVPNTHVRPLPALIGALVAAILWQSVGWGFASMMAGSTRYDAIYSGFAIMIMLLFWLYLNWLILLVGSQVAFYLQNPTYLLITDGDSATLSGNLQERLALRLMQILGARFYEGGEPLSRGELAHHVGLPEEALDRVLQALEKAGLLVPTSKYPTRYLPGRDLGQIALKDILDAVRGYGNSLPGEQEPSLDDQVARVCQEMEQALDGALASQSLRDLVHQQPKKEDGVSPGQAAST</sequence>
<keyword evidence="9" id="KW-1185">Reference proteome</keyword>
<feature type="transmembrane region" description="Helical" evidence="7">
    <location>
        <begin position="159"/>
        <end position="181"/>
    </location>
</feature>
<gene>
    <name evidence="8" type="ORF">M911_13450</name>
</gene>
<dbReference type="PANTHER" id="PTHR30213:SF0">
    <property type="entry name" value="UPF0761 MEMBRANE PROTEIN YIHY"/>
    <property type="match status" value="1"/>
</dbReference>
<proteinExistence type="predicted"/>
<keyword evidence="4 7" id="KW-1133">Transmembrane helix</keyword>
<dbReference type="Pfam" id="PF03631">
    <property type="entry name" value="Virul_fac_BrkB"/>
    <property type="match status" value="1"/>
</dbReference>
<feature type="transmembrane region" description="Helical" evidence="7">
    <location>
        <begin position="263"/>
        <end position="286"/>
    </location>
</feature>
<organism evidence="8 9">
    <name type="scientific">Ectothiorhodospira haloalkaliphila</name>
    <dbReference type="NCBI Taxonomy" id="421628"/>
    <lineage>
        <taxon>Bacteria</taxon>
        <taxon>Pseudomonadati</taxon>
        <taxon>Pseudomonadota</taxon>
        <taxon>Gammaproteobacteria</taxon>
        <taxon>Chromatiales</taxon>
        <taxon>Ectothiorhodospiraceae</taxon>
        <taxon>Ectothiorhodospira</taxon>
    </lineage>
</organism>
<feature type="transmembrane region" description="Helical" evidence="7">
    <location>
        <begin position="229"/>
        <end position="251"/>
    </location>
</feature>
<dbReference type="PANTHER" id="PTHR30213">
    <property type="entry name" value="INNER MEMBRANE PROTEIN YHJD"/>
    <property type="match status" value="1"/>
</dbReference>
<dbReference type="PATRIC" id="fig|1354791.3.peg.3177"/>
<dbReference type="OrthoDB" id="9808671at2"/>